<dbReference type="InterPro" id="IPR001810">
    <property type="entry name" value="F-box_dom"/>
</dbReference>
<gene>
    <name evidence="2" type="ORF">HHK36_002200</name>
</gene>
<dbReference type="AlphaFoldDB" id="A0A834ZUQ2"/>
<dbReference type="InterPro" id="IPR013187">
    <property type="entry name" value="F-box-assoc_dom_typ3"/>
</dbReference>
<keyword evidence="3" id="KW-1185">Reference proteome</keyword>
<dbReference type="Gene3D" id="1.20.1280.50">
    <property type="match status" value="1"/>
</dbReference>
<accession>A0A834ZUQ2</accession>
<comment type="caution">
    <text evidence="2">The sequence shown here is derived from an EMBL/GenBank/DDBJ whole genome shotgun (WGS) entry which is preliminary data.</text>
</comment>
<dbReference type="PANTHER" id="PTHR31672:SF13">
    <property type="entry name" value="F-BOX PROTEIN CPR30-LIKE"/>
    <property type="match status" value="1"/>
</dbReference>
<dbReference type="OMA" id="PCMDDTE"/>
<protein>
    <recommendedName>
        <fullName evidence="1">F-box domain-containing protein</fullName>
    </recommendedName>
</protein>
<dbReference type="Pfam" id="PF08268">
    <property type="entry name" value="FBA_3"/>
    <property type="match status" value="1"/>
</dbReference>
<dbReference type="PANTHER" id="PTHR31672">
    <property type="entry name" value="BNACNNG10540D PROTEIN"/>
    <property type="match status" value="1"/>
</dbReference>
<evidence type="ECO:0000259" key="1">
    <source>
        <dbReference type="PROSITE" id="PS50181"/>
    </source>
</evidence>
<dbReference type="SUPFAM" id="SSF81383">
    <property type="entry name" value="F-box domain"/>
    <property type="match status" value="1"/>
</dbReference>
<dbReference type="InterPro" id="IPR050796">
    <property type="entry name" value="SCF_F-box_component"/>
</dbReference>
<reference evidence="2 3" key="1">
    <citation type="submission" date="2020-04" db="EMBL/GenBank/DDBJ databases">
        <title>Plant Genome Project.</title>
        <authorList>
            <person name="Zhang R.-G."/>
        </authorList>
    </citation>
    <scope>NUCLEOTIDE SEQUENCE [LARGE SCALE GENOMIC DNA]</scope>
    <source>
        <strain evidence="2">YNK0</strain>
        <tissue evidence="2">Leaf</tissue>
    </source>
</reference>
<dbReference type="Proteomes" id="UP000655225">
    <property type="component" value="Unassembled WGS sequence"/>
</dbReference>
<dbReference type="OrthoDB" id="591557at2759"/>
<proteinExistence type="predicted"/>
<dbReference type="InterPro" id="IPR036047">
    <property type="entry name" value="F-box-like_dom_sf"/>
</dbReference>
<dbReference type="EMBL" id="JABCRI010000001">
    <property type="protein sequence ID" value="KAF8414200.1"/>
    <property type="molecule type" value="Genomic_DNA"/>
</dbReference>
<evidence type="ECO:0000313" key="3">
    <source>
        <dbReference type="Proteomes" id="UP000655225"/>
    </source>
</evidence>
<feature type="domain" description="F-box" evidence="1">
    <location>
        <begin position="1"/>
        <end position="43"/>
    </location>
</feature>
<name>A0A834ZUQ2_TETSI</name>
<organism evidence="2 3">
    <name type="scientific">Tetracentron sinense</name>
    <name type="common">Spur-leaf</name>
    <dbReference type="NCBI Taxonomy" id="13715"/>
    <lineage>
        <taxon>Eukaryota</taxon>
        <taxon>Viridiplantae</taxon>
        <taxon>Streptophyta</taxon>
        <taxon>Embryophyta</taxon>
        <taxon>Tracheophyta</taxon>
        <taxon>Spermatophyta</taxon>
        <taxon>Magnoliopsida</taxon>
        <taxon>Trochodendrales</taxon>
        <taxon>Trochodendraceae</taxon>
        <taxon>Tetracentron</taxon>
    </lineage>
</organism>
<dbReference type="CDD" id="cd22157">
    <property type="entry name" value="F-box_AtFBW1-like"/>
    <property type="match status" value="1"/>
</dbReference>
<dbReference type="PROSITE" id="PS50181">
    <property type="entry name" value="FBOX"/>
    <property type="match status" value="1"/>
</dbReference>
<dbReference type="SMART" id="SM00256">
    <property type="entry name" value="FBOX"/>
    <property type="match status" value="1"/>
</dbReference>
<sequence length="169" mass="18930">MSKLPSEIIVDILSRLPVKSLLRFRCVCKSWCAIVSDPHFVKMHLNRATEIGNTNLILTSGAKLYSLDCDEPTQFDLPFMTELLSIAVLGSCNGLVCLSDYANFGNISYIWNPDTREYKKLPNPPSKDGRLIFGFSILGFGHNAITDEFKLVRVTNLCHFEACLGPWAK</sequence>
<dbReference type="Pfam" id="PF12937">
    <property type="entry name" value="F-box-like"/>
    <property type="match status" value="1"/>
</dbReference>
<evidence type="ECO:0000313" key="2">
    <source>
        <dbReference type="EMBL" id="KAF8414200.1"/>
    </source>
</evidence>